<reference evidence="2" key="2">
    <citation type="submission" date="2025-08" db="UniProtKB">
        <authorList>
            <consortium name="Ensembl"/>
        </authorList>
    </citation>
    <scope>IDENTIFICATION</scope>
</reference>
<dbReference type="Ensembl" id="ENSDCDT00010009314.1">
    <property type="protein sequence ID" value="ENSDCDP00010008874.1"/>
    <property type="gene ID" value="ENSDCDG00010003984.1"/>
</dbReference>
<sequence>MDLDSIEGLNEVRPAVYRAALKLRCLQKLCQMHVITLQDLAPVIRFLGGPGHAESRLTEPEIRQGLERLFQEKALGRPGQVIPEAIEQTTRLLFKLYDREESGTVLLRSVETALTALCGDTLTDKHRGERKCMHTHTHTLKHVYEHLKCVCVC</sequence>
<keyword evidence="3" id="KW-1185">Reference proteome</keyword>
<reference evidence="2" key="3">
    <citation type="submission" date="2025-09" db="UniProtKB">
        <authorList>
            <consortium name="Ensembl"/>
        </authorList>
    </citation>
    <scope>IDENTIFICATION</scope>
</reference>
<dbReference type="PANTHER" id="PTHR12268">
    <property type="entry name" value="E3 UBIQUITIN-PROTEIN LIGASE KCMF1"/>
    <property type="match status" value="1"/>
</dbReference>
<dbReference type="GO" id="GO:0045202">
    <property type="term" value="C:synapse"/>
    <property type="evidence" value="ECO:0007669"/>
    <property type="project" value="GOC"/>
</dbReference>
<dbReference type="GeneTree" id="ENSGT00940000178777"/>
<dbReference type="InterPro" id="IPR015153">
    <property type="entry name" value="EF-hand_dom_typ1"/>
</dbReference>
<dbReference type="Pfam" id="PF09068">
    <property type="entry name" value="EF-hand_2"/>
    <property type="match status" value="1"/>
</dbReference>
<organism evidence="2 3">
    <name type="scientific">Denticeps clupeoides</name>
    <name type="common">denticle herring</name>
    <dbReference type="NCBI Taxonomy" id="299321"/>
    <lineage>
        <taxon>Eukaryota</taxon>
        <taxon>Metazoa</taxon>
        <taxon>Chordata</taxon>
        <taxon>Craniata</taxon>
        <taxon>Vertebrata</taxon>
        <taxon>Euteleostomi</taxon>
        <taxon>Actinopterygii</taxon>
        <taxon>Neopterygii</taxon>
        <taxon>Teleostei</taxon>
        <taxon>Clupei</taxon>
        <taxon>Clupeiformes</taxon>
        <taxon>Denticipitoidei</taxon>
        <taxon>Denticipitidae</taxon>
        <taxon>Denticeps</taxon>
    </lineage>
</organism>
<dbReference type="SUPFAM" id="SSF47473">
    <property type="entry name" value="EF-hand"/>
    <property type="match status" value="1"/>
</dbReference>
<dbReference type="Proteomes" id="UP000694580">
    <property type="component" value="Chromosome 4"/>
</dbReference>
<evidence type="ECO:0000259" key="1">
    <source>
        <dbReference type="Pfam" id="PF09068"/>
    </source>
</evidence>
<dbReference type="AlphaFoldDB" id="A0AAY4AJ27"/>
<evidence type="ECO:0000313" key="2">
    <source>
        <dbReference type="Ensembl" id="ENSDCDP00010008874.1"/>
    </source>
</evidence>
<dbReference type="PANTHER" id="PTHR12268:SF18">
    <property type="entry name" value="DYSTROTELIN"/>
    <property type="match status" value="1"/>
</dbReference>
<name>A0AAY4AJ27_9TELE</name>
<dbReference type="GO" id="GO:0005886">
    <property type="term" value="C:plasma membrane"/>
    <property type="evidence" value="ECO:0007669"/>
    <property type="project" value="TreeGrafter"/>
</dbReference>
<protein>
    <recommendedName>
        <fullName evidence="1">EF-hand domain-containing protein</fullName>
    </recommendedName>
</protein>
<dbReference type="GO" id="GO:0099536">
    <property type="term" value="P:synaptic signaling"/>
    <property type="evidence" value="ECO:0007669"/>
    <property type="project" value="TreeGrafter"/>
</dbReference>
<reference evidence="2 3" key="1">
    <citation type="submission" date="2020-06" db="EMBL/GenBank/DDBJ databases">
        <authorList>
            <consortium name="Wellcome Sanger Institute Data Sharing"/>
        </authorList>
    </citation>
    <scope>NUCLEOTIDE SEQUENCE [LARGE SCALE GENOMIC DNA]</scope>
</reference>
<accession>A0AAY4AJ27</accession>
<dbReference type="InterPro" id="IPR011992">
    <property type="entry name" value="EF-hand-dom_pair"/>
</dbReference>
<evidence type="ECO:0000313" key="3">
    <source>
        <dbReference type="Proteomes" id="UP000694580"/>
    </source>
</evidence>
<dbReference type="Gene3D" id="6.10.140.70">
    <property type="match status" value="1"/>
</dbReference>
<feature type="domain" description="EF-hand" evidence="1">
    <location>
        <begin position="4"/>
        <end position="118"/>
    </location>
</feature>
<dbReference type="InterPro" id="IPR050774">
    <property type="entry name" value="KCMF1/Dystrophin"/>
</dbReference>
<proteinExistence type="predicted"/>